<gene>
    <name evidence="1" type="ORF">ACFQNF_07430</name>
</gene>
<protein>
    <submittedName>
        <fullName evidence="1">Twin-arginine translocation signal domain-containing protein</fullName>
    </submittedName>
</protein>
<dbReference type="InterPro" id="IPR019546">
    <property type="entry name" value="TAT_signal_bac_arc"/>
</dbReference>
<dbReference type="EMBL" id="JBHTBQ010000012">
    <property type="protein sequence ID" value="MFC7419710.1"/>
    <property type="molecule type" value="Genomic_DNA"/>
</dbReference>
<dbReference type="InterPro" id="IPR006311">
    <property type="entry name" value="TAT_signal"/>
</dbReference>
<sequence>MSIDRRQFLKYAGAGSALAALPTGFVYEYCGHIESGLSQTFLSRINIPGLPPTR</sequence>
<comment type="caution">
    <text evidence="1">The sequence shown here is derived from an EMBL/GenBank/DDBJ whole genome shotgun (WGS) entry which is preliminary data.</text>
</comment>
<accession>A0ABW2QVY9</accession>
<evidence type="ECO:0000313" key="2">
    <source>
        <dbReference type="Proteomes" id="UP001596473"/>
    </source>
</evidence>
<keyword evidence="2" id="KW-1185">Reference proteome</keyword>
<reference evidence="2" key="1">
    <citation type="journal article" date="2019" name="Int. J. Syst. Evol. Microbiol.">
        <title>The Global Catalogue of Microorganisms (GCM) 10K type strain sequencing project: providing services to taxonomists for standard genome sequencing and annotation.</title>
        <authorList>
            <consortium name="The Broad Institute Genomics Platform"/>
            <consortium name="The Broad Institute Genome Sequencing Center for Infectious Disease"/>
            <person name="Wu L."/>
            <person name="Ma J."/>
        </authorList>
    </citation>
    <scope>NUCLEOTIDE SEQUENCE [LARGE SCALE GENOMIC DNA]</scope>
    <source>
        <strain evidence="2">CCUG 62945</strain>
    </source>
</reference>
<organism evidence="1 2">
    <name type="scientific">Iodobacter arcticus</name>
    <dbReference type="NCBI Taxonomy" id="590593"/>
    <lineage>
        <taxon>Bacteria</taxon>
        <taxon>Pseudomonadati</taxon>
        <taxon>Pseudomonadota</taxon>
        <taxon>Betaproteobacteria</taxon>
        <taxon>Neisseriales</taxon>
        <taxon>Chitinibacteraceae</taxon>
        <taxon>Iodobacter</taxon>
    </lineage>
</organism>
<dbReference type="NCBIfam" id="TIGR01409">
    <property type="entry name" value="TAT_signal_seq"/>
    <property type="match status" value="1"/>
</dbReference>
<proteinExistence type="predicted"/>
<dbReference type="PROSITE" id="PS51318">
    <property type="entry name" value="TAT"/>
    <property type="match status" value="1"/>
</dbReference>
<evidence type="ECO:0000313" key="1">
    <source>
        <dbReference type="EMBL" id="MFC7419710.1"/>
    </source>
</evidence>
<dbReference type="RefSeq" id="WP_380187346.1">
    <property type="nucleotide sequence ID" value="NZ_JBHTBQ010000012.1"/>
</dbReference>
<name>A0ABW2QVY9_9NEIS</name>
<dbReference type="Proteomes" id="UP001596473">
    <property type="component" value="Unassembled WGS sequence"/>
</dbReference>
<dbReference type="Pfam" id="PF10518">
    <property type="entry name" value="TAT_signal"/>
    <property type="match status" value="1"/>
</dbReference>